<comment type="subcellular location">
    <subcellularLocation>
        <location evidence="1">Virion</location>
    </subcellularLocation>
</comment>
<dbReference type="Gene3D" id="3.30.2320.10">
    <property type="entry name" value="hypothetical protein PF0899 domain"/>
    <property type="match status" value="1"/>
</dbReference>
<gene>
    <name evidence="3" type="ORF">H4O24_01535</name>
</gene>
<dbReference type="Gene3D" id="3.30.2400.10">
    <property type="entry name" value="Major capsid protein gp5"/>
    <property type="match status" value="1"/>
</dbReference>
<accession>A0A7G6VUK4</accession>
<name>A0A7G6VUK4_9SPHN</name>
<evidence type="ECO:0000313" key="4">
    <source>
        <dbReference type="Proteomes" id="UP000515297"/>
    </source>
</evidence>
<dbReference type="RefSeq" id="WP_185884525.1">
    <property type="nucleotide sequence ID" value="NZ_CP060052.1"/>
</dbReference>
<dbReference type="EMBL" id="CP060052">
    <property type="protein sequence ID" value="QNE05419.1"/>
    <property type="molecule type" value="Genomic_DNA"/>
</dbReference>
<evidence type="ECO:0000313" key="3">
    <source>
        <dbReference type="EMBL" id="QNE05419.1"/>
    </source>
</evidence>
<reference evidence="3 4" key="1">
    <citation type="submission" date="2020-08" db="EMBL/GenBank/DDBJ databases">
        <authorList>
            <person name="Liu G."/>
            <person name="Sun C."/>
        </authorList>
    </citation>
    <scope>NUCLEOTIDE SEQUENCE [LARGE SCALE GENOMIC DNA]</scope>
    <source>
        <strain evidence="3 4">OT19</strain>
    </source>
</reference>
<dbReference type="Pfam" id="PF05065">
    <property type="entry name" value="Phage_capsid"/>
    <property type="match status" value="1"/>
</dbReference>
<sequence>MNMLTKPRALIGSIYASADTPTAMLAQINTAVQDMRESQNARIDAIEAAIDKQTMQEAGRLLGGGAMHTPADREYSSAFASYFRKGEHESDLRKANSEGERATIQAAMSVGTNSDGGYLAPVEWDRQVRMKLKDISPMRQIAQVQPTSVGAFSTIWNNDAWGSGWVGETASRPQTTNASLSQLVFEAGEIYAMPAATQRLLDDSAINVESWLADSVEAEFARQEGIAFISGDGANKPRGLLTYITGGASDGHHPGGNLEVFNSESATEIPGGDTLIDFKYALTAPYRQNARWLMNSQTAATIAKLKDGDGNYLWREGLTADEPARLLGRPVTIDEAMPDIAGNAYPVAFGDFASGYLVNDRVGIRVLRDPFTSKPFVLFYTTKRVGGGVLDPNAIKLMKIAVTA</sequence>
<evidence type="ECO:0000256" key="1">
    <source>
        <dbReference type="ARBA" id="ARBA00004328"/>
    </source>
</evidence>
<organism evidence="3 4">
    <name type="scientific">Croceicoccus marinus</name>
    <dbReference type="NCBI Taxonomy" id="450378"/>
    <lineage>
        <taxon>Bacteria</taxon>
        <taxon>Pseudomonadati</taxon>
        <taxon>Pseudomonadota</taxon>
        <taxon>Alphaproteobacteria</taxon>
        <taxon>Sphingomonadales</taxon>
        <taxon>Erythrobacteraceae</taxon>
        <taxon>Croceicoccus</taxon>
    </lineage>
</organism>
<dbReference type="AlphaFoldDB" id="A0A7G6VUK4"/>
<dbReference type="InterPro" id="IPR024455">
    <property type="entry name" value="Phage_capsid"/>
</dbReference>
<dbReference type="NCBIfam" id="TIGR01554">
    <property type="entry name" value="major_cap_HK97"/>
    <property type="match status" value="1"/>
</dbReference>
<protein>
    <submittedName>
        <fullName evidence="3">Phage major capsid protein</fullName>
    </submittedName>
</protein>
<dbReference type="SUPFAM" id="SSF56563">
    <property type="entry name" value="Major capsid protein gp5"/>
    <property type="match status" value="1"/>
</dbReference>
<proteinExistence type="predicted"/>
<dbReference type="InterPro" id="IPR054612">
    <property type="entry name" value="Phage_capsid-like_C"/>
</dbReference>
<dbReference type="Proteomes" id="UP000515297">
    <property type="component" value="Chromosome"/>
</dbReference>
<evidence type="ECO:0000259" key="2">
    <source>
        <dbReference type="Pfam" id="PF05065"/>
    </source>
</evidence>
<feature type="domain" description="Phage capsid-like C-terminal" evidence="2">
    <location>
        <begin position="116"/>
        <end position="399"/>
    </location>
</feature>